<dbReference type="EMBL" id="CADEAL010002380">
    <property type="protein sequence ID" value="CAB1439998.1"/>
    <property type="molecule type" value="Genomic_DNA"/>
</dbReference>
<comment type="caution">
    <text evidence="1">The sequence shown here is derived from an EMBL/GenBank/DDBJ whole genome shotgun (WGS) entry which is preliminary data.</text>
</comment>
<dbReference type="AlphaFoldDB" id="A0A9N7UV80"/>
<gene>
    <name evidence="1" type="ORF">PLEPLA_LOCUS27764</name>
</gene>
<protein>
    <submittedName>
        <fullName evidence="1">Uncharacterized protein</fullName>
    </submittedName>
</protein>
<organism evidence="1 2">
    <name type="scientific">Pleuronectes platessa</name>
    <name type="common">European plaice</name>
    <dbReference type="NCBI Taxonomy" id="8262"/>
    <lineage>
        <taxon>Eukaryota</taxon>
        <taxon>Metazoa</taxon>
        <taxon>Chordata</taxon>
        <taxon>Craniata</taxon>
        <taxon>Vertebrata</taxon>
        <taxon>Euteleostomi</taxon>
        <taxon>Actinopterygii</taxon>
        <taxon>Neopterygii</taxon>
        <taxon>Teleostei</taxon>
        <taxon>Neoteleostei</taxon>
        <taxon>Acanthomorphata</taxon>
        <taxon>Carangaria</taxon>
        <taxon>Pleuronectiformes</taxon>
        <taxon>Pleuronectoidei</taxon>
        <taxon>Pleuronectidae</taxon>
        <taxon>Pleuronectes</taxon>
    </lineage>
</organism>
<name>A0A9N7UV80_PLEPL</name>
<keyword evidence="2" id="KW-1185">Reference proteome</keyword>
<reference evidence="1" key="1">
    <citation type="submission" date="2020-03" db="EMBL/GenBank/DDBJ databases">
        <authorList>
            <person name="Weist P."/>
        </authorList>
    </citation>
    <scope>NUCLEOTIDE SEQUENCE</scope>
</reference>
<proteinExistence type="predicted"/>
<dbReference type="Proteomes" id="UP001153269">
    <property type="component" value="Unassembled WGS sequence"/>
</dbReference>
<evidence type="ECO:0000313" key="1">
    <source>
        <dbReference type="EMBL" id="CAB1439998.1"/>
    </source>
</evidence>
<evidence type="ECO:0000313" key="2">
    <source>
        <dbReference type="Proteomes" id="UP001153269"/>
    </source>
</evidence>
<sequence>MLGKLMAGGENEVKFFQEQLPPPQLGLLSILCTLESPGYHTFSVGRAARGNLGFSDLPKECSQEELGIGKLADLHHISIADVVIDMGNGAWDWRWLCTVLV</sequence>
<accession>A0A9N7UV80</accession>